<evidence type="ECO:0000313" key="2">
    <source>
        <dbReference type="Proteomes" id="UP001500889"/>
    </source>
</evidence>
<dbReference type="AlphaFoldDB" id="A0AAU9FH04"/>
<sequence>MSESIVGAPQGLASRSHNAQEHSLALCFQRKSIMIQLMKHMAYEGRQGQSFSFEGCEGLLDTFLRALATYMESALKGIIERCEHRTGYDLHGDMRFALSYDMKEKMVLLDKRDREEHCLSDEEDNFKRQKPASDFGMGMASRLETTNNTALNAIGPRNRQAPLAASLPQRPAAKRWKYICVTDVIGFLNDDKRYAHTRMLNAASYKYDY</sequence>
<gene>
    <name evidence="1" type="ORF">DMAD_12384</name>
</gene>
<dbReference type="EMBL" id="AP029264">
    <property type="protein sequence ID" value="BFF94859.1"/>
    <property type="molecule type" value="Genomic_DNA"/>
</dbReference>
<proteinExistence type="predicted"/>
<reference evidence="1 2" key="1">
    <citation type="submission" date="2024-02" db="EMBL/GenBank/DDBJ databases">
        <title>A chromosome-level genome assembly of Drosophila madeirensis, a fruit fly species endemic to Madeira island.</title>
        <authorList>
            <person name="Tomihara K."/>
            <person name="Llopart A."/>
            <person name="Yamamoto D."/>
        </authorList>
    </citation>
    <scope>NUCLEOTIDE SEQUENCE [LARGE SCALE GENOMIC DNA]</scope>
    <source>
        <strain evidence="1 2">RF1</strain>
    </source>
</reference>
<protein>
    <submittedName>
        <fullName evidence="1">Uncharacterized protein</fullName>
    </submittedName>
</protein>
<accession>A0AAU9FH04</accession>
<name>A0AAU9FH04_DROMD</name>
<keyword evidence="2" id="KW-1185">Reference proteome</keyword>
<organism evidence="1 2">
    <name type="scientific">Drosophila madeirensis</name>
    <name type="common">Fruit fly</name>
    <dbReference type="NCBI Taxonomy" id="30013"/>
    <lineage>
        <taxon>Eukaryota</taxon>
        <taxon>Metazoa</taxon>
        <taxon>Ecdysozoa</taxon>
        <taxon>Arthropoda</taxon>
        <taxon>Hexapoda</taxon>
        <taxon>Insecta</taxon>
        <taxon>Pterygota</taxon>
        <taxon>Neoptera</taxon>
        <taxon>Endopterygota</taxon>
        <taxon>Diptera</taxon>
        <taxon>Brachycera</taxon>
        <taxon>Muscomorpha</taxon>
        <taxon>Ephydroidea</taxon>
        <taxon>Drosophilidae</taxon>
        <taxon>Drosophila</taxon>
        <taxon>Sophophora</taxon>
    </lineage>
</organism>
<evidence type="ECO:0000313" key="1">
    <source>
        <dbReference type="EMBL" id="BFF94859.1"/>
    </source>
</evidence>
<dbReference type="Proteomes" id="UP001500889">
    <property type="component" value="Chromosome U"/>
</dbReference>